<gene>
    <name evidence="2" type="ORF">D5086_0000013670</name>
</gene>
<organism evidence="2">
    <name type="scientific">Populus alba</name>
    <name type="common">White poplar</name>
    <dbReference type="NCBI Taxonomy" id="43335"/>
    <lineage>
        <taxon>Eukaryota</taxon>
        <taxon>Viridiplantae</taxon>
        <taxon>Streptophyta</taxon>
        <taxon>Embryophyta</taxon>
        <taxon>Tracheophyta</taxon>
        <taxon>Spermatophyta</taxon>
        <taxon>Magnoliopsida</taxon>
        <taxon>eudicotyledons</taxon>
        <taxon>Gunneridae</taxon>
        <taxon>Pentapetalae</taxon>
        <taxon>rosids</taxon>
        <taxon>fabids</taxon>
        <taxon>Malpighiales</taxon>
        <taxon>Salicaceae</taxon>
        <taxon>Saliceae</taxon>
        <taxon>Populus</taxon>
    </lineage>
</organism>
<evidence type="ECO:0000259" key="1">
    <source>
        <dbReference type="PROSITE" id="PS50878"/>
    </source>
</evidence>
<dbReference type="InterPro" id="IPR043128">
    <property type="entry name" value="Rev_trsase/Diguanyl_cyclase"/>
</dbReference>
<dbReference type="InterPro" id="IPR051320">
    <property type="entry name" value="Viral_Replic_Matur_Polypro"/>
</dbReference>
<dbReference type="EMBL" id="RCHU01000035">
    <property type="protein sequence ID" value="TKS17283.1"/>
    <property type="molecule type" value="Genomic_DNA"/>
</dbReference>
<dbReference type="Pfam" id="PF00078">
    <property type="entry name" value="RVT_1"/>
    <property type="match status" value="1"/>
</dbReference>
<evidence type="ECO:0000313" key="2">
    <source>
        <dbReference type="EMBL" id="TKS17283.1"/>
    </source>
</evidence>
<dbReference type="PROSITE" id="PS50878">
    <property type="entry name" value="RT_POL"/>
    <property type="match status" value="1"/>
</dbReference>
<feature type="domain" description="Reverse transcriptase" evidence="1">
    <location>
        <begin position="1"/>
        <end position="201"/>
    </location>
</feature>
<dbReference type="PANTHER" id="PTHR33064:SF37">
    <property type="entry name" value="RIBONUCLEASE H"/>
    <property type="match status" value="1"/>
</dbReference>
<dbReference type="PANTHER" id="PTHR33064">
    <property type="entry name" value="POL PROTEIN"/>
    <property type="match status" value="1"/>
</dbReference>
<dbReference type="Gene3D" id="3.10.10.10">
    <property type="entry name" value="HIV Type 1 Reverse Transcriptase, subunit A, domain 1"/>
    <property type="match status" value="1"/>
</dbReference>
<sequence length="257" mass="30011">MQYTAPDRDEFAKQIQELLDANLIEPSKSPHFSPAFLVNKHSEQKRGKRRMVINYKKLNDHTIGDGYLLPRKDELLDQIRGKKLFSSFDCKSGFWQVLLDDSSQSLTAFTCPQGHFQWKVMPFGLKQAPSIFQRHMDETFKGFESFCRVYVDDIIVFSNNDKDHITHVTKVLDRCKDIGVILSLPKAQLFKETINFLGLIIDKGQIRLQSHIGSYKQGRLVRWQLWLQYFNIEFEHVEGIKNVFADALSLESYQRYV</sequence>
<comment type="caution">
    <text evidence="2">The sequence shown here is derived from an EMBL/GenBank/DDBJ whole genome shotgun (WGS) entry which is preliminary data.</text>
</comment>
<name>A0A4U5R0R8_POPAL</name>
<dbReference type="SUPFAM" id="SSF56672">
    <property type="entry name" value="DNA/RNA polymerases"/>
    <property type="match status" value="1"/>
</dbReference>
<reference evidence="2" key="1">
    <citation type="submission" date="2018-10" db="EMBL/GenBank/DDBJ databases">
        <title>Population genomic analysis revealed the cold adaptation of white poplar.</title>
        <authorList>
            <person name="Liu Y.-J."/>
        </authorList>
    </citation>
    <scope>NUCLEOTIDE SEQUENCE [LARGE SCALE GENOMIC DNA]</scope>
    <source>
        <strain evidence="2">PAL-ZL1</strain>
    </source>
</reference>
<dbReference type="InterPro" id="IPR000477">
    <property type="entry name" value="RT_dom"/>
</dbReference>
<proteinExistence type="predicted"/>
<dbReference type="AlphaFoldDB" id="A0A4U5R0R8"/>
<dbReference type="STRING" id="43335.A0A4U5R0R8"/>
<dbReference type="InterPro" id="IPR043502">
    <property type="entry name" value="DNA/RNA_pol_sf"/>
</dbReference>
<protein>
    <recommendedName>
        <fullName evidence="1">Reverse transcriptase domain-containing protein</fullName>
    </recommendedName>
</protein>
<dbReference type="CDD" id="cd01647">
    <property type="entry name" value="RT_LTR"/>
    <property type="match status" value="1"/>
</dbReference>
<accession>A0A4U5R0R8</accession>
<dbReference type="Gene3D" id="3.30.70.270">
    <property type="match status" value="1"/>
</dbReference>